<protein>
    <submittedName>
        <fullName evidence="1">Uncharacterized protein</fullName>
    </submittedName>
</protein>
<accession>A0A517WVM8</accession>
<sequence>MEPLDQWIQKQPIAVYECYFRLKNPSKTDPADLIQQVNTELIFQFAPRALAHLEKTNNTFQMKLTSDQALPRANKQEGIKVQLVWNELE</sequence>
<organism evidence="1 2">
    <name type="scientific">Gimesia aquarii</name>
    <dbReference type="NCBI Taxonomy" id="2527964"/>
    <lineage>
        <taxon>Bacteria</taxon>
        <taxon>Pseudomonadati</taxon>
        <taxon>Planctomycetota</taxon>
        <taxon>Planctomycetia</taxon>
        <taxon>Planctomycetales</taxon>
        <taxon>Planctomycetaceae</taxon>
        <taxon>Gimesia</taxon>
    </lineage>
</organism>
<keyword evidence="2" id="KW-1185">Reference proteome</keyword>
<evidence type="ECO:0000313" key="2">
    <source>
        <dbReference type="Proteomes" id="UP000318384"/>
    </source>
</evidence>
<dbReference type="RefSeq" id="WP_145175337.1">
    <property type="nucleotide sequence ID" value="NZ_CP037422.1"/>
</dbReference>
<name>A0A517WVM8_9PLAN</name>
<evidence type="ECO:0000313" key="1">
    <source>
        <dbReference type="EMBL" id="QDU09313.1"/>
    </source>
</evidence>
<reference evidence="1 2" key="1">
    <citation type="submission" date="2019-03" db="EMBL/GenBank/DDBJ databases">
        <title>Deep-cultivation of Planctomycetes and their phenomic and genomic characterization uncovers novel biology.</title>
        <authorList>
            <person name="Wiegand S."/>
            <person name="Jogler M."/>
            <person name="Boedeker C."/>
            <person name="Pinto D."/>
            <person name="Vollmers J."/>
            <person name="Rivas-Marin E."/>
            <person name="Kohn T."/>
            <person name="Peeters S.H."/>
            <person name="Heuer A."/>
            <person name="Rast P."/>
            <person name="Oberbeckmann S."/>
            <person name="Bunk B."/>
            <person name="Jeske O."/>
            <person name="Meyerdierks A."/>
            <person name="Storesund J.E."/>
            <person name="Kallscheuer N."/>
            <person name="Luecker S."/>
            <person name="Lage O.M."/>
            <person name="Pohl T."/>
            <person name="Merkel B.J."/>
            <person name="Hornburger P."/>
            <person name="Mueller R.-W."/>
            <person name="Bruemmer F."/>
            <person name="Labrenz M."/>
            <person name="Spormann A.M."/>
            <person name="Op den Camp H."/>
            <person name="Overmann J."/>
            <person name="Amann R."/>
            <person name="Jetten M.S.M."/>
            <person name="Mascher T."/>
            <person name="Medema M.H."/>
            <person name="Devos D.P."/>
            <person name="Kaster A.-K."/>
            <person name="Ovreas L."/>
            <person name="Rohde M."/>
            <person name="Galperin M.Y."/>
            <person name="Jogler C."/>
        </authorList>
    </citation>
    <scope>NUCLEOTIDE SEQUENCE [LARGE SCALE GENOMIC DNA]</scope>
    <source>
        <strain evidence="1 2">V202</strain>
    </source>
</reference>
<proteinExistence type="predicted"/>
<gene>
    <name evidence="1" type="ORF">V202x_26860</name>
</gene>
<dbReference type="AlphaFoldDB" id="A0A517WVM8"/>
<dbReference type="EMBL" id="CP037422">
    <property type="protein sequence ID" value="QDU09313.1"/>
    <property type="molecule type" value="Genomic_DNA"/>
</dbReference>
<dbReference type="Proteomes" id="UP000318384">
    <property type="component" value="Chromosome"/>
</dbReference>